<reference evidence="4 5" key="1">
    <citation type="journal article" date="2008" name="PLoS Genet.">
        <title>Genomic islands in the pathogenic filamentous fungus Aspergillus fumigatus.</title>
        <authorList>
            <person name="Fedorova N.D."/>
            <person name="Khaldi N."/>
            <person name="Joardar V.S."/>
            <person name="Maiti R."/>
            <person name="Amedeo P."/>
            <person name="Anderson M.J."/>
            <person name="Crabtree J."/>
            <person name="Silva J.C."/>
            <person name="Badger J.H."/>
            <person name="Albarraq A."/>
            <person name="Angiuoli S."/>
            <person name="Bussey H."/>
            <person name="Bowyer P."/>
            <person name="Cotty P.J."/>
            <person name="Dyer P.S."/>
            <person name="Egan A."/>
            <person name="Galens K."/>
            <person name="Fraser-Liggett C.M."/>
            <person name="Haas B.J."/>
            <person name="Inman J.M."/>
            <person name="Kent R."/>
            <person name="Lemieux S."/>
            <person name="Malavazi I."/>
            <person name="Orvis J."/>
            <person name="Roemer T."/>
            <person name="Ronning C.M."/>
            <person name="Sundaram J.P."/>
            <person name="Sutton G."/>
            <person name="Turner G."/>
            <person name="Venter J.C."/>
            <person name="White O.R."/>
            <person name="Whitty B.R."/>
            <person name="Youngman P."/>
            <person name="Wolfe K.H."/>
            <person name="Goldman G.H."/>
            <person name="Wortman J.R."/>
            <person name="Jiang B."/>
            <person name="Denning D.W."/>
            <person name="Nierman W.C."/>
        </authorList>
    </citation>
    <scope>NUCLEOTIDE SEQUENCE [LARGE SCALE GENOMIC DNA]</scope>
    <source>
        <strain evidence="5">ATCC 1007 / CBS 513.65 / DSM 816 / NCTC 3887 / NRRL 1</strain>
    </source>
</reference>
<feature type="domain" description="DUF7703" evidence="3">
    <location>
        <begin position="19"/>
        <end position="258"/>
    </location>
</feature>
<dbReference type="Proteomes" id="UP000006701">
    <property type="component" value="Unassembled WGS sequence"/>
</dbReference>
<evidence type="ECO:0000256" key="1">
    <source>
        <dbReference type="SAM" id="MobiDB-lite"/>
    </source>
</evidence>
<keyword evidence="5" id="KW-1185">Reference proteome</keyword>
<dbReference type="eggNOG" id="ENOG502SH74">
    <property type="taxonomic scope" value="Eukaryota"/>
</dbReference>
<sequence length="368" mass="40637">MPPTFVSPATGLVTQPYGASTLVMVGFISVACYNCLEMFVLIFDFFQTWRGVYFWSMQVATWGLATLSVFLILQGFSLAPLLVNDIGLVLGSIALSVGSCIMLYSRLHLIVEDARRIRWVLWLIIINICSCDIPIIVFLIAIHAGASNLIEPGANFAKFSAVAKSVVQLIIACIYIYEAIRNLKPIVAMKGPAARRVLLHLIGINVFIVMSIISLVVMFFLEVEIRQFFIPFVQSVNLKLEFNILNKLVTLLQSPSSCQHSLHGCHIVEETTSATASPAPNEHTSVFSKTRRGSDHPVRRLSQEPPGLWADESCYRMAALESQPSISVSVLEPPRALSSDHLIYNQAVLEIAEATSYSVAEVPSHLRT</sequence>
<dbReference type="OMA" id="LWIFNTF"/>
<feature type="transmembrane region" description="Helical" evidence="2">
    <location>
        <begin position="156"/>
        <end position="177"/>
    </location>
</feature>
<proteinExistence type="predicted"/>
<protein>
    <recommendedName>
        <fullName evidence="3">DUF7703 domain-containing protein</fullName>
    </recommendedName>
</protein>
<dbReference type="InterPro" id="IPR056120">
    <property type="entry name" value="DUF7703"/>
</dbReference>
<feature type="transmembrane region" description="Helical" evidence="2">
    <location>
        <begin position="197"/>
        <end position="221"/>
    </location>
</feature>
<dbReference type="EMBL" id="DS027048">
    <property type="protein sequence ID" value="EAW13552.1"/>
    <property type="molecule type" value="Genomic_DNA"/>
</dbReference>
<feature type="compositionally biased region" description="Polar residues" evidence="1">
    <location>
        <begin position="274"/>
        <end position="288"/>
    </location>
</feature>
<gene>
    <name evidence="4" type="ORF">ACLA_056000</name>
</gene>
<accession>A1C9M8</accession>
<evidence type="ECO:0000259" key="3">
    <source>
        <dbReference type="Pfam" id="PF24802"/>
    </source>
</evidence>
<evidence type="ECO:0000256" key="2">
    <source>
        <dbReference type="SAM" id="Phobius"/>
    </source>
</evidence>
<name>A1C9M8_ASPCL</name>
<dbReference type="Pfam" id="PF24802">
    <property type="entry name" value="DUF7703"/>
    <property type="match status" value="1"/>
</dbReference>
<feature type="transmembrane region" description="Helical" evidence="2">
    <location>
        <begin position="20"/>
        <end position="45"/>
    </location>
</feature>
<dbReference type="VEuPathDB" id="FungiDB:ACLA_056000"/>
<feature type="transmembrane region" description="Helical" evidence="2">
    <location>
        <begin position="52"/>
        <end position="74"/>
    </location>
</feature>
<dbReference type="PANTHER" id="PTHR37013">
    <property type="entry name" value="INTEGRAL MEMBRANE PROTEIN (AFU_ORTHOLOGUE AFUA_1G05950)-RELATED"/>
    <property type="match status" value="1"/>
</dbReference>
<feature type="region of interest" description="Disordered" evidence="1">
    <location>
        <begin position="274"/>
        <end position="302"/>
    </location>
</feature>
<dbReference type="HOGENOM" id="CLU_045148_0_0_1"/>
<feature type="transmembrane region" description="Helical" evidence="2">
    <location>
        <begin position="86"/>
        <end position="107"/>
    </location>
</feature>
<keyword evidence="2" id="KW-0472">Membrane</keyword>
<organism evidence="4 5">
    <name type="scientific">Aspergillus clavatus (strain ATCC 1007 / CBS 513.65 / DSM 816 / NCTC 3887 / NRRL 1 / QM 1276 / 107)</name>
    <dbReference type="NCBI Taxonomy" id="344612"/>
    <lineage>
        <taxon>Eukaryota</taxon>
        <taxon>Fungi</taxon>
        <taxon>Dikarya</taxon>
        <taxon>Ascomycota</taxon>
        <taxon>Pezizomycotina</taxon>
        <taxon>Eurotiomycetes</taxon>
        <taxon>Eurotiomycetidae</taxon>
        <taxon>Eurotiales</taxon>
        <taxon>Aspergillaceae</taxon>
        <taxon>Aspergillus</taxon>
        <taxon>Aspergillus subgen. Fumigati</taxon>
    </lineage>
</organism>
<keyword evidence="2" id="KW-1133">Transmembrane helix</keyword>
<evidence type="ECO:0000313" key="5">
    <source>
        <dbReference type="Proteomes" id="UP000006701"/>
    </source>
</evidence>
<dbReference type="GeneID" id="4707093"/>
<dbReference type="AlphaFoldDB" id="A1C9M8"/>
<feature type="compositionally biased region" description="Basic and acidic residues" evidence="1">
    <location>
        <begin position="292"/>
        <end position="302"/>
    </location>
</feature>
<dbReference type="RefSeq" id="XP_001274978.1">
    <property type="nucleotide sequence ID" value="XM_001274977.1"/>
</dbReference>
<keyword evidence="2" id="KW-0812">Transmembrane</keyword>
<dbReference type="OrthoDB" id="405906at2759"/>
<feature type="transmembrane region" description="Helical" evidence="2">
    <location>
        <begin position="119"/>
        <end position="144"/>
    </location>
</feature>
<evidence type="ECO:0000313" key="4">
    <source>
        <dbReference type="EMBL" id="EAW13552.1"/>
    </source>
</evidence>
<dbReference type="KEGG" id="act:ACLA_056000"/>